<organism evidence="1 2">
    <name type="scientific">Bacteroides uniformis</name>
    <dbReference type="NCBI Taxonomy" id="820"/>
    <lineage>
        <taxon>Bacteria</taxon>
        <taxon>Pseudomonadati</taxon>
        <taxon>Bacteroidota</taxon>
        <taxon>Bacteroidia</taxon>
        <taxon>Bacteroidales</taxon>
        <taxon>Bacteroidaceae</taxon>
        <taxon>Bacteroides</taxon>
    </lineage>
</organism>
<comment type="caution">
    <text evidence="1">The sequence shown here is derived from an EMBL/GenBank/DDBJ whole genome shotgun (WGS) entry which is preliminary data.</text>
</comment>
<keyword evidence="1" id="KW-0067">ATP-binding</keyword>
<gene>
    <name evidence="1" type="ORF">DXC07_19220</name>
</gene>
<protein>
    <submittedName>
        <fullName evidence="1">ATP-binding protein</fullName>
    </submittedName>
</protein>
<sequence>MQTNNPFASAGTIVNGDLFVGRSVELTEVYNRVLGKNFGNLSIVGIPKIGKSSLMQALYDRRNELYDNNKYVVVWYTFKAIEEYADDEPREIFIDIARKVEKELKRHGYDVSEISYYVNEVSNLEMRFTEFQSTLLDMFEELVYNGIRVILCLDEFDYCKNYLEECHFQLLRELSYRPENKIAIVTASRRSIHDIEKDSGGGSNFFETFKKIYLKPFSIEDIRLQRNLIDGVSENDCILLDKAVGRHPYLNAIILDEFFNTRDMKSSIDKQINSVLTHYDYLFRILKKDKLDDKVVKLYSGFSDTVSQEEEEYIYNRYGIFDNIGDNKYVPFCDTFEQYLSQLYRTNPYNLLWGKTERGLRAIIKYALDHEYGDDVRLWDPEIRDLFSQEDWSKYVTQRRKEKELFKGRASDCIIDQLYPRHYIVLIEEYWDGNIDAIMGHTLNYWRDELAFICRYVRNPEAHSRIILNNAEKTRATVFCQEVIKRCQLHRDELGELE</sequence>
<reference evidence="1 2" key="1">
    <citation type="submission" date="2018-08" db="EMBL/GenBank/DDBJ databases">
        <title>A genome reference for cultivated species of the human gut microbiota.</title>
        <authorList>
            <person name="Zou Y."/>
            <person name="Xue W."/>
            <person name="Luo G."/>
        </authorList>
    </citation>
    <scope>NUCLEOTIDE SEQUENCE [LARGE SCALE GENOMIC DNA]</scope>
    <source>
        <strain evidence="1 2">OM07-9</strain>
    </source>
</reference>
<dbReference type="AlphaFoldDB" id="A0A3E4XAD4"/>
<evidence type="ECO:0000313" key="1">
    <source>
        <dbReference type="EMBL" id="RGM51421.1"/>
    </source>
</evidence>
<dbReference type="Gene3D" id="3.40.50.300">
    <property type="entry name" value="P-loop containing nucleotide triphosphate hydrolases"/>
    <property type="match status" value="1"/>
</dbReference>
<dbReference type="SUPFAM" id="SSF52540">
    <property type="entry name" value="P-loop containing nucleoside triphosphate hydrolases"/>
    <property type="match status" value="1"/>
</dbReference>
<accession>A0A3E4XAD4</accession>
<dbReference type="InterPro" id="IPR027417">
    <property type="entry name" value="P-loop_NTPase"/>
</dbReference>
<name>A0A3E4XAD4_BACUN</name>
<dbReference type="RefSeq" id="WP_117749917.1">
    <property type="nucleotide sequence ID" value="NZ_JADNCX010000002.1"/>
</dbReference>
<dbReference type="Proteomes" id="UP000261295">
    <property type="component" value="Unassembled WGS sequence"/>
</dbReference>
<keyword evidence="1" id="KW-0547">Nucleotide-binding</keyword>
<proteinExistence type="predicted"/>
<dbReference type="GO" id="GO:0005524">
    <property type="term" value="F:ATP binding"/>
    <property type="evidence" value="ECO:0007669"/>
    <property type="project" value="UniProtKB-KW"/>
</dbReference>
<dbReference type="EMBL" id="QSTL01000028">
    <property type="protein sequence ID" value="RGM51421.1"/>
    <property type="molecule type" value="Genomic_DNA"/>
</dbReference>
<evidence type="ECO:0000313" key="2">
    <source>
        <dbReference type="Proteomes" id="UP000261295"/>
    </source>
</evidence>